<reference evidence="12 13" key="1">
    <citation type="journal article" date="2020" name="Sci. Rep.">
        <title>A novel cyanobacterial geosmin producer, revising GeoA distribution and dispersion patterns in Bacteria.</title>
        <authorList>
            <person name="Churro C."/>
            <person name="Semedo-Aguiar A.P."/>
            <person name="Silva A.D."/>
            <person name="Pereira-Leal J.B."/>
            <person name="Leite R.B."/>
        </authorList>
    </citation>
    <scope>NUCLEOTIDE SEQUENCE [LARGE SCALE GENOMIC DNA]</scope>
    <source>
        <strain evidence="12 13">IPMA8</strain>
    </source>
</reference>
<dbReference type="InterPro" id="IPR005467">
    <property type="entry name" value="His_kinase_dom"/>
</dbReference>
<dbReference type="CDD" id="cd00082">
    <property type="entry name" value="HisKA"/>
    <property type="match status" value="1"/>
</dbReference>
<evidence type="ECO:0000259" key="11">
    <source>
        <dbReference type="PROSITE" id="PS50113"/>
    </source>
</evidence>
<dbReference type="InterPro" id="IPR004358">
    <property type="entry name" value="Sig_transdc_His_kin-like_C"/>
</dbReference>
<dbReference type="RefSeq" id="WP_172186379.1">
    <property type="nucleotide sequence ID" value="NZ_CAWPPK010000090.1"/>
</dbReference>
<dbReference type="SUPFAM" id="SSF55785">
    <property type="entry name" value="PYP-like sensor domain (PAS domain)"/>
    <property type="match status" value="4"/>
</dbReference>
<dbReference type="PRINTS" id="PR00344">
    <property type="entry name" value="BCTRLSENSOR"/>
</dbReference>
<evidence type="ECO:0000259" key="9">
    <source>
        <dbReference type="PROSITE" id="PS50109"/>
    </source>
</evidence>
<dbReference type="InterPro" id="IPR001610">
    <property type="entry name" value="PAC"/>
</dbReference>
<sequence length="931" mass="106255">MIWNILNKLLFTGNYIPHGHCYLWQRELVALHIVSDFIIALAYYSIPLSLIYIITQGKDLPFRNIFWLFAAFIISCGTTHLMEIWTLWHPVYWVSGSLKIITAAISAYTAFSLIPLVPQALTLVTPTQLEMLARILQKEIIERRKTEACYQTLTEASPVGIFYADALGDCLYVNERWCQISGIACDEALGKGWWQAIHPEDRQRVFAEWYSAAQEKLPFKCEYRFQGINHAKISWVFGQAVGIIGEKGEVKSYVGTITDITERKQVEAENRLLHETLEHRVAERIAQIEISHHSLPEEIAYRQRIAITLLELTQLQNAILNSAHYTIISTEPDGTIKTFNRAAQKLLGYSPEEVVGKVTLAIIHDFVEFGKRAEILSQELGVKIEPGMEVLVALPRRGIADENEWTYIRKDGSRFPVQLSVTALFNPEGNITGFLGIAQDISDRKQAEKELRDLTNAMQNTVEGISRLDIEGRYVNVNRAYAHRCGYEPEEMLGMRWQLTVHPGDVEMMLSAYQEMVISGKVEVETRGVRKNGSFFYKQVTMVKACDEQGIFNGNHCFMKDITERKLTERALQESEFKYRQIVELAEEGIWVIDSNSLTTYVNHAMARMLGYTELEMFGRSLFDFMDEQEQPQGIDNFERRKQGIGEQHEFKFKSKDGKDIWTDMSTSPVMDSQGNLLSCCALVYNITSRKEAEQQMLQLTEDLKRSNEELEQFAYVASHDLQEPLRAVTSYTQLLAQRYQGNLDDRANKYINYIVDGATRMQQLINDLLAYSRLGTSGQEFEEADCNAAVQQSLSNLQIAIAEKKAIITWDAMPTVMADEFQLVQLFQNLIANGIKFCRQDTPLIHIAAGRQESEWLFSVRDNGIGIDAQYADRIFIIFGRLHSRREYSGTGIGLAMCKRIVERHGGRIWVESQEGKGATFYFTIPIIST</sequence>
<feature type="domain" description="PAC" evidence="11">
    <location>
        <begin position="647"/>
        <end position="699"/>
    </location>
</feature>
<dbReference type="PANTHER" id="PTHR43304">
    <property type="entry name" value="PHYTOCHROME-LIKE PROTEIN CPH1"/>
    <property type="match status" value="1"/>
</dbReference>
<dbReference type="InterPro" id="IPR052162">
    <property type="entry name" value="Sensor_kinase/Photoreceptor"/>
</dbReference>
<dbReference type="Gene3D" id="3.30.565.10">
    <property type="entry name" value="Histidine kinase-like ATPase, C-terminal domain"/>
    <property type="match status" value="1"/>
</dbReference>
<dbReference type="Pfam" id="PF02518">
    <property type="entry name" value="HATPase_c"/>
    <property type="match status" value="1"/>
</dbReference>
<dbReference type="NCBIfam" id="TIGR00229">
    <property type="entry name" value="sensory_box"/>
    <property type="match status" value="4"/>
</dbReference>
<evidence type="ECO:0000256" key="5">
    <source>
        <dbReference type="ARBA" id="ARBA00022777"/>
    </source>
</evidence>
<dbReference type="PANTHER" id="PTHR43304:SF1">
    <property type="entry name" value="PAC DOMAIN-CONTAINING PROTEIN"/>
    <property type="match status" value="1"/>
</dbReference>
<dbReference type="SMART" id="SM00387">
    <property type="entry name" value="HATPase_c"/>
    <property type="match status" value="1"/>
</dbReference>
<dbReference type="SMART" id="SM00091">
    <property type="entry name" value="PAS"/>
    <property type="match status" value="4"/>
</dbReference>
<gene>
    <name evidence="12" type="primary">cph1_4</name>
    <name evidence="12" type="ORF">E5S67_01424</name>
</gene>
<feature type="domain" description="PAC" evidence="11">
    <location>
        <begin position="522"/>
        <end position="574"/>
    </location>
</feature>
<feature type="domain" description="PAS" evidence="10">
    <location>
        <begin position="146"/>
        <end position="216"/>
    </location>
</feature>
<name>A0ABX2CTG2_9CYAN</name>
<feature type="transmembrane region" description="Helical" evidence="8">
    <location>
        <begin position="29"/>
        <end position="53"/>
    </location>
</feature>
<dbReference type="Proteomes" id="UP000702425">
    <property type="component" value="Unassembled WGS sequence"/>
</dbReference>
<dbReference type="PROSITE" id="PS50109">
    <property type="entry name" value="HIS_KIN"/>
    <property type="match status" value="1"/>
</dbReference>
<dbReference type="InterPro" id="IPR035965">
    <property type="entry name" value="PAS-like_dom_sf"/>
</dbReference>
<dbReference type="Gene3D" id="1.10.287.130">
    <property type="match status" value="1"/>
</dbReference>
<dbReference type="InterPro" id="IPR000014">
    <property type="entry name" value="PAS"/>
</dbReference>
<dbReference type="PROSITE" id="PS50112">
    <property type="entry name" value="PAS"/>
    <property type="match status" value="4"/>
</dbReference>
<dbReference type="Pfam" id="PF08447">
    <property type="entry name" value="PAS_3"/>
    <property type="match status" value="2"/>
</dbReference>
<feature type="domain" description="Histidine kinase" evidence="9">
    <location>
        <begin position="717"/>
        <end position="930"/>
    </location>
</feature>
<keyword evidence="3" id="KW-0597">Phosphoprotein</keyword>
<keyword evidence="13" id="KW-1185">Reference proteome</keyword>
<keyword evidence="8" id="KW-0812">Transmembrane</keyword>
<feature type="domain" description="PAS" evidence="10">
    <location>
        <begin position="319"/>
        <end position="367"/>
    </location>
</feature>
<feature type="transmembrane region" description="Helical" evidence="8">
    <location>
        <begin position="100"/>
        <end position="124"/>
    </location>
</feature>
<dbReference type="Pfam" id="PF13426">
    <property type="entry name" value="PAS_9"/>
    <property type="match status" value="1"/>
</dbReference>
<keyword evidence="6" id="KW-0902">Two-component regulatory system</keyword>
<dbReference type="Pfam" id="PF00989">
    <property type="entry name" value="PAS"/>
    <property type="match status" value="1"/>
</dbReference>
<dbReference type="InterPro" id="IPR013767">
    <property type="entry name" value="PAS_fold"/>
</dbReference>
<keyword evidence="7" id="KW-0175">Coiled coil</keyword>
<dbReference type="EMBL" id="SRRZ01000018">
    <property type="protein sequence ID" value="NQE33704.1"/>
    <property type="molecule type" value="Genomic_DNA"/>
</dbReference>
<keyword evidence="4 12" id="KW-0808">Transferase</keyword>
<dbReference type="EC" id="2.7.13.3" evidence="2"/>
<dbReference type="SUPFAM" id="SSF47384">
    <property type="entry name" value="Homodimeric domain of signal transducing histidine kinase"/>
    <property type="match status" value="1"/>
</dbReference>
<evidence type="ECO:0000313" key="12">
    <source>
        <dbReference type="EMBL" id="NQE33704.1"/>
    </source>
</evidence>
<evidence type="ECO:0000256" key="6">
    <source>
        <dbReference type="ARBA" id="ARBA00023012"/>
    </source>
</evidence>
<dbReference type="Gene3D" id="3.30.450.20">
    <property type="entry name" value="PAS domain"/>
    <property type="match status" value="4"/>
</dbReference>
<evidence type="ECO:0000256" key="1">
    <source>
        <dbReference type="ARBA" id="ARBA00000085"/>
    </source>
</evidence>
<dbReference type="Pfam" id="PF25487">
    <property type="entry name" value="ETR1_N"/>
    <property type="match status" value="1"/>
</dbReference>
<protein>
    <recommendedName>
        <fullName evidence="2">histidine kinase</fullName>
        <ecNumber evidence="2">2.7.13.3</ecNumber>
    </recommendedName>
</protein>
<dbReference type="InterPro" id="IPR003661">
    <property type="entry name" value="HisK_dim/P_dom"/>
</dbReference>
<evidence type="ECO:0000313" key="13">
    <source>
        <dbReference type="Proteomes" id="UP000702425"/>
    </source>
</evidence>
<evidence type="ECO:0000256" key="7">
    <source>
        <dbReference type="SAM" id="Coils"/>
    </source>
</evidence>
<evidence type="ECO:0000256" key="2">
    <source>
        <dbReference type="ARBA" id="ARBA00012438"/>
    </source>
</evidence>
<comment type="catalytic activity">
    <reaction evidence="1">
        <text>ATP + protein L-histidine = ADP + protein N-phospho-L-histidine.</text>
        <dbReference type="EC" id="2.7.13.3"/>
    </reaction>
</comment>
<evidence type="ECO:0000256" key="3">
    <source>
        <dbReference type="ARBA" id="ARBA00022553"/>
    </source>
</evidence>
<dbReference type="InterPro" id="IPR000700">
    <property type="entry name" value="PAS-assoc_C"/>
</dbReference>
<dbReference type="CDD" id="cd00130">
    <property type="entry name" value="PAS"/>
    <property type="match status" value="4"/>
</dbReference>
<feature type="domain" description="PAS" evidence="10">
    <location>
        <begin position="575"/>
        <end position="631"/>
    </location>
</feature>
<dbReference type="SUPFAM" id="SSF55874">
    <property type="entry name" value="ATPase domain of HSP90 chaperone/DNA topoisomerase II/histidine kinase"/>
    <property type="match status" value="1"/>
</dbReference>
<dbReference type="PROSITE" id="PS50113">
    <property type="entry name" value="PAC"/>
    <property type="match status" value="4"/>
</dbReference>
<evidence type="ECO:0000256" key="8">
    <source>
        <dbReference type="SAM" id="Phobius"/>
    </source>
</evidence>
<dbReference type="InterPro" id="IPR003594">
    <property type="entry name" value="HATPase_dom"/>
</dbReference>
<dbReference type="InterPro" id="IPR013655">
    <property type="entry name" value="PAS_fold_3"/>
</dbReference>
<proteinExistence type="predicted"/>
<feature type="coiled-coil region" evidence="7">
    <location>
        <begin position="437"/>
        <end position="464"/>
    </location>
</feature>
<dbReference type="InterPro" id="IPR058544">
    <property type="entry name" value="ETR1_N"/>
</dbReference>
<feature type="domain" description="PAC" evidence="11">
    <location>
        <begin position="219"/>
        <end position="272"/>
    </location>
</feature>
<accession>A0ABX2CTG2</accession>
<feature type="domain" description="PAC" evidence="11">
    <location>
        <begin position="401"/>
        <end position="453"/>
    </location>
</feature>
<feature type="transmembrane region" description="Helical" evidence="8">
    <location>
        <begin position="65"/>
        <end position="88"/>
    </location>
</feature>
<comment type="caution">
    <text evidence="12">The sequence shown here is derived from an EMBL/GenBank/DDBJ whole genome shotgun (WGS) entry which is preliminary data.</text>
</comment>
<organism evidence="12 13">
    <name type="scientific">Microcoleus asticus IPMA8</name>
    <dbReference type="NCBI Taxonomy" id="2563858"/>
    <lineage>
        <taxon>Bacteria</taxon>
        <taxon>Bacillati</taxon>
        <taxon>Cyanobacteriota</taxon>
        <taxon>Cyanophyceae</taxon>
        <taxon>Oscillatoriophycideae</taxon>
        <taxon>Oscillatoriales</taxon>
        <taxon>Microcoleaceae</taxon>
        <taxon>Microcoleus</taxon>
        <taxon>Microcoleus asticus</taxon>
    </lineage>
</organism>
<keyword evidence="5" id="KW-0418">Kinase</keyword>
<dbReference type="InterPro" id="IPR036097">
    <property type="entry name" value="HisK_dim/P_sf"/>
</dbReference>
<dbReference type="GO" id="GO:0004673">
    <property type="term" value="F:protein histidine kinase activity"/>
    <property type="evidence" value="ECO:0007669"/>
    <property type="project" value="UniProtKB-EC"/>
</dbReference>
<dbReference type="InterPro" id="IPR036890">
    <property type="entry name" value="HATPase_C_sf"/>
</dbReference>
<keyword evidence="8" id="KW-1133">Transmembrane helix</keyword>
<keyword evidence="8" id="KW-0472">Membrane</keyword>
<evidence type="ECO:0000259" key="10">
    <source>
        <dbReference type="PROSITE" id="PS50112"/>
    </source>
</evidence>
<dbReference type="Pfam" id="PF00512">
    <property type="entry name" value="HisKA"/>
    <property type="match status" value="1"/>
</dbReference>
<dbReference type="SMART" id="SM00086">
    <property type="entry name" value="PAC"/>
    <property type="match status" value="4"/>
</dbReference>
<dbReference type="SMART" id="SM00388">
    <property type="entry name" value="HisKA"/>
    <property type="match status" value="1"/>
</dbReference>
<feature type="domain" description="PAS" evidence="10">
    <location>
        <begin position="450"/>
        <end position="520"/>
    </location>
</feature>
<evidence type="ECO:0000256" key="4">
    <source>
        <dbReference type="ARBA" id="ARBA00022679"/>
    </source>
</evidence>
<dbReference type="CDD" id="cd16921">
    <property type="entry name" value="HATPase_FilI-like"/>
    <property type="match status" value="1"/>
</dbReference>